<evidence type="ECO:0000256" key="4">
    <source>
        <dbReference type="ARBA" id="ARBA00023136"/>
    </source>
</evidence>
<name>A0A1J4L0Y4_9EUKA</name>
<dbReference type="GeneID" id="94825658"/>
<evidence type="ECO:0000313" key="7">
    <source>
        <dbReference type="Proteomes" id="UP000179807"/>
    </source>
</evidence>
<dbReference type="GO" id="GO:0016020">
    <property type="term" value="C:membrane"/>
    <property type="evidence" value="ECO:0007669"/>
    <property type="project" value="UniProtKB-SubCell"/>
</dbReference>
<organism evidence="6 7">
    <name type="scientific">Tritrichomonas foetus</name>
    <dbReference type="NCBI Taxonomy" id="1144522"/>
    <lineage>
        <taxon>Eukaryota</taxon>
        <taxon>Metamonada</taxon>
        <taxon>Parabasalia</taxon>
        <taxon>Tritrichomonadida</taxon>
        <taxon>Tritrichomonadidae</taxon>
        <taxon>Tritrichomonas</taxon>
    </lineage>
</organism>
<dbReference type="InterPro" id="IPR007273">
    <property type="entry name" value="SCAMP"/>
</dbReference>
<keyword evidence="3 5" id="KW-1133">Transmembrane helix</keyword>
<feature type="transmembrane region" description="Helical" evidence="5">
    <location>
        <begin position="179"/>
        <end position="207"/>
    </location>
</feature>
<protein>
    <submittedName>
        <fullName evidence="6">Uncharacterized protein</fullName>
    </submittedName>
</protein>
<feature type="transmembrane region" description="Helical" evidence="5">
    <location>
        <begin position="145"/>
        <end position="167"/>
    </location>
</feature>
<evidence type="ECO:0000256" key="2">
    <source>
        <dbReference type="ARBA" id="ARBA00022692"/>
    </source>
</evidence>
<evidence type="ECO:0000256" key="3">
    <source>
        <dbReference type="ARBA" id="ARBA00022989"/>
    </source>
</evidence>
<dbReference type="Pfam" id="PF04144">
    <property type="entry name" value="SCAMP"/>
    <property type="match status" value="1"/>
</dbReference>
<gene>
    <name evidence="6" type="ORF">TRFO_02865</name>
</gene>
<keyword evidence="2 5" id="KW-0812">Transmembrane</keyword>
<reference evidence="6" key="1">
    <citation type="submission" date="2016-10" db="EMBL/GenBank/DDBJ databases">
        <authorList>
            <person name="Benchimol M."/>
            <person name="Almeida L.G."/>
            <person name="Vasconcelos A.T."/>
            <person name="Perreira-Neves A."/>
            <person name="Rosa I.A."/>
            <person name="Tasca T."/>
            <person name="Bogo M.R."/>
            <person name="de Souza W."/>
        </authorList>
    </citation>
    <scope>NUCLEOTIDE SEQUENCE [LARGE SCALE GENOMIC DNA]</scope>
    <source>
        <strain evidence="6">K</strain>
    </source>
</reference>
<proteinExistence type="predicted"/>
<dbReference type="GO" id="GO:0015031">
    <property type="term" value="P:protein transport"/>
    <property type="evidence" value="ECO:0007669"/>
    <property type="project" value="InterPro"/>
</dbReference>
<evidence type="ECO:0000313" key="6">
    <source>
        <dbReference type="EMBL" id="OHT15533.1"/>
    </source>
</evidence>
<evidence type="ECO:0000256" key="1">
    <source>
        <dbReference type="ARBA" id="ARBA00004141"/>
    </source>
</evidence>
<dbReference type="RefSeq" id="XP_068368669.1">
    <property type="nucleotide sequence ID" value="XM_068490954.1"/>
</dbReference>
<accession>A0A1J4L0Y4</accession>
<keyword evidence="4 5" id="KW-0472">Membrane</keyword>
<comment type="subcellular location">
    <subcellularLocation>
        <location evidence="1">Membrane</location>
        <topology evidence="1">Multi-pass membrane protein</topology>
    </subcellularLocation>
</comment>
<dbReference type="Proteomes" id="UP000179807">
    <property type="component" value="Unassembled WGS sequence"/>
</dbReference>
<comment type="caution">
    <text evidence="6">The sequence shown here is derived from an EMBL/GenBank/DDBJ whole genome shotgun (WGS) entry which is preliminary data.</text>
</comment>
<sequence length="263" mass="30180">MSFMLNLGQNLGKFSEKIMENGENQLFPQGSILDNNYVGEDEQKNLNGDVEIDQDIKIGNFPDQIIYLENKQNEIHSLREKTTLNPNWPSFFPVIYYKPDQLSIPFNKLVTSSLRGLIALTFSCVFNLIALNHVDIQDFSYSRSFYFALIQSFAVIYFSYAFSYRLVTCSSLVRRVPFGILYAQFAVVFFCVYAFIGFHVTGFAGIFTILDIIYETNDIYSLVAVSINTFMTFLSLSLNYHTIIIATKTRESLGRRKHQQIIG</sequence>
<dbReference type="AlphaFoldDB" id="A0A1J4L0Y4"/>
<feature type="transmembrane region" description="Helical" evidence="5">
    <location>
        <begin position="219"/>
        <end position="240"/>
    </location>
</feature>
<evidence type="ECO:0000256" key="5">
    <source>
        <dbReference type="SAM" id="Phobius"/>
    </source>
</evidence>
<dbReference type="EMBL" id="MLAK01000217">
    <property type="protein sequence ID" value="OHT15533.1"/>
    <property type="molecule type" value="Genomic_DNA"/>
</dbReference>
<keyword evidence="7" id="KW-1185">Reference proteome</keyword>
<feature type="transmembrane region" description="Helical" evidence="5">
    <location>
        <begin position="114"/>
        <end position="133"/>
    </location>
</feature>
<dbReference type="VEuPathDB" id="TrichDB:TRFO_02865"/>